<sequence>MDDGHPGEVTPFPITDSASAADIAHRLAGTAFQARSLGQAVAIWEAMLRDETTIFLGLAGAMVPAGMRPLLVYLIENRLIDVLVSTGANLYHDVYETLGHHHFQGRAGGGDDVHLASLRVYRFYDTLAPEHEFSIGERFVTEFSLTLDEGRPYTTREFFHLLGQALAPVAKQEGVLTAAAKHGVPVYCPAFGDSVHGLAVAEGRLRTGKRIAFDIMGDVLETAHLALTASKSGVVYVGGGTPKNFIQQAGVAAYLFQRERPGHSYGIQVTTDEPQWGGLSGCTFEEAQSWRKIAPDARLVTANVDATIGMPIIVSALAEGAKDAIKARKLPALDWDYIKHEAC</sequence>
<dbReference type="GO" id="GO:0034038">
    <property type="term" value="F:deoxyhypusine synthase activity"/>
    <property type="evidence" value="ECO:0007669"/>
    <property type="project" value="TreeGrafter"/>
</dbReference>
<evidence type="ECO:0008006" key="4">
    <source>
        <dbReference type="Google" id="ProtNLM"/>
    </source>
</evidence>
<evidence type="ECO:0000256" key="2">
    <source>
        <dbReference type="ARBA" id="ARBA00022679"/>
    </source>
</evidence>
<dbReference type="InterPro" id="IPR036982">
    <property type="entry name" value="Deoxyhypusine_synthase_sf"/>
</dbReference>
<name>A0A0F9FX84_9ZZZZ</name>
<dbReference type="PANTHER" id="PTHR11703:SF2">
    <property type="entry name" value="DEOXYHYPUSINE SYNTHASE-LIKE PROTEIN"/>
    <property type="match status" value="1"/>
</dbReference>
<dbReference type="Pfam" id="PF01916">
    <property type="entry name" value="DS"/>
    <property type="match status" value="1"/>
</dbReference>
<dbReference type="InterPro" id="IPR002773">
    <property type="entry name" value="Deoxyhypusine_synthase"/>
</dbReference>
<organism evidence="3">
    <name type="scientific">marine sediment metagenome</name>
    <dbReference type="NCBI Taxonomy" id="412755"/>
    <lineage>
        <taxon>unclassified sequences</taxon>
        <taxon>metagenomes</taxon>
        <taxon>ecological metagenomes</taxon>
    </lineage>
</organism>
<dbReference type="EMBL" id="LAZR01019845">
    <property type="protein sequence ID" value="KKL91029.1"/>
    <property type="molecule type" value="Genomic_DNA"/>
</dbReference>
<keyword evidence="2" id="KW-0808">Transferase</keyword>
<evidence type="ECO:0000256" key="1">
    <source>
        <dbReference type="ARBA" id="ARBA00009892"/>
    </source>
</evidence>
<evidence type="ECO:0000313" key="3">
    <source>
        <dbReference type="EMBL" id="KKL91029.1"/>
    </source>
</evidence>
<comment type="caution">
    <text evidence="3">The sequence shown here is derived from an EMBL/GenBank/DDBJ whole genome shotgun (WGS) entry which is preliminary data.</text>
</comment>
<protein>
    <recommendedName>
        <fullName evidence="4">Deoxyhypusine synthase</fullName>
    </recommendedName>
</protein>
<feature type="non-terminal residue" evidence="3">
    <location>
        <position position="343"/>
    </location>
</feature>
<dbReference type="InterPro" id="IPR029035">
    <property type="entry name" value="DHS-like_NAD/FAD-binding_dom"/>
</dbReference>
<dbReference type="AlphaFoldDB" id="A0A0F9FX84"/>
<reference evidence="3" key="1">
    <citation type="journal article" date="2015" name="Nature">
        <title>Complex archaea that bridge the gap between prokaryotes and eukaryotes.</title>
        <authorList>
            <person name="Spang A."/>
            <person name="Saw J.H."/>
            <person name="Jorgensen S.L."/>
            <person name="Zaremba-Niedzwiedzka K."/>
            <person name="Martijn J."/>
            <person name="Lind A.E."/>
            <person name="van Eijk R."/>
            <person name="Schleper C."/>
            <person name="Guy L."/>
            <person name="Ettema T.J."/>
        </authorList>
    </citation>
    <scope>NUCLEOTIDE SEQUENCE</scope>
</reference>
<proteinExistence type="inferred from homology"/>
<dbReference type="Gene3D" id="3.40.910.10">
    <property type="entry name" value="Deoxyhypusine synthase"/>
    <property type="match status" value="1"/>
</dbReference>
<accession>A0A0F9FX84</accession>
<comment type="similarity">
    <text evidence="1">Belongs to the deoxyhypusine synthase family.</text>
</comment>
<dbReference type="PANTHER" id="PTHR11703">
    <property type="entry name" value="DEOXYHYPUSINE SYNTHASE"/>
    <property type="match status" value="1"/>
</dbReference>
<gene>
    <name evidence="3" type="ORF">LCGC14_1898800</name>
</gene>
<dbReference type="GO" id="GO:0005737">
    <property type="term" value="C:cytoplasm"/>
    <property type="evidence" value="ECO:0007669"/>
    <property type="project" value="TreeGrafter"/>
</dbReference>
<dbReference type="SUPFAM" id="SSF52467">
    <property type="entry name" value="DHS-like NAD/FAD-binding domain"/>
    <property type="match status" value="1"/>
</dbReference>